<keyword evidence="4" id="KW-1185">Reference proteome</keyword>
<keyword evidence="2" id="KW-0732">Signal</keyword>
<feature type="signal peptide" evidence="2">
    <location>
        <begin position="1"/>
        <end position="32"/>
    </location>
</feature>
<dbReference type="Proteomes" id="UP000822688">
    <property type="component" value="Chromosome 6"/>
</dbReference>
<proteinExistence type="predicted"/>
<feature type="compositionally biased region" description="Polar residues" evidence="1">
    <location>
        <begin position="148"/>
        <end position="165"/>
    </location>
</feature>
<feature type="chain" id="PRO_5035741177" evidence="2">
    <location>
        <begin position="33"/>
        <end position="311"/>
    </location>
</feature>
<comment type="caution">
    <text evidence="3">The sequence shown here is derived from an EMBL/GenBank/DDBJ whole genome shotgun (WGS) entry which is preliminary data.</text>
</comment>
<accession>A0A8T0HHM0</accession>
<evidence type="ECO:0000313" key="4">
    <source>
        <dbReference type="Proteomes" id="UP000822688"/>
    </source>
</evidence>
<sequence>MIFSSACLSNMTHRLVPSRFCWCLFCFMLLHSQSTKLLSKAASPWPETEPDAASRVPCGGNVAHHPWTVALPSELIDPWSNVDMPSVDFAVQPLSIRETSADAKITCALEEANICGVGLSEGSSFLSGNGIDAILFQRDSQRLGSGKASGSHSNNPPEVQQTDQNIKLPEHACHFNRPNPPAMSMQPEHDPASSTSTGHDTNVFEAELKKGNKPPRAGEPSPIHNSIPDSETLNQVDVSSTSNRLNLLKAEPGSGGHGQELAAKDGHEAATLENIGDSSNLHNILARSTGRQDAGSPSRGHNSVLDGAASE</sequence>
<protein>
    <submittedName>
        <fullName evidence="3">Uncharacterized protein</fullName>
    </submittedName>
</protein>
<dbReference type="EMBL" id="CM026427">
    <property type="protein sequence ID" value="KAG0569779.1"/>
    <property type="molecule type" value="Genomic_DNA"/>
</dbReference>
<dbReference type="AlphaFoldDB" id="A0A8T0HHM0"/>
<gene>
    <name evidence="3" type="ORF">KC19_6G116000</name>
</gene>
<name>A0A8T0HHM0_CERPU</name>
<organism evidence="3 4">
    <name type="scientific">Ceratodon purpureus</name>
    <name type="common">Fire moss</name>
    <name type="synonym">Dicranum purpureum</name>
    <dbReference type="NCBI Taxonomy" id="3225"/>
    <lineage>
        <taxon>Eukaryota</taxon>
        <taxon>Viridiplantae</taxon>
        <taxon>Streptophyta</taxon>
        <taxon>Embryophyta</taxon>
        <taxon>Bryophyta</taxon>
        <taxon>Bryophytina</taxon>
        <taxon>Bryopsida</taxon>
        <taxon>Dicranidae</taxon>
        <taxon>Pseudoditrichales</taxon>
        <taxon>Ditrichaceae</taxon>
        <taxon>Ceratodon</taxon>
    </lineage>
</organism>
<reference evidence="3 4" key="1">
    <citation type="submission" date="2020-06" db="EMBL/GenBank/DDBJ databases">
        <title>WGS assembly of Ceratodon purpureus strain R40.</title>
        <authorList>
            <person name="Carey S.B."/>
            <person name="Jenkins J."/>
            <person name="Shu S."/>
            <person name="Lovell J.T."/>
            <person name="Sreedasyam A."/>
            <person name="Maumus F."/>
            <person name="Tiley G.P."/>
            <person name="Fernandez-Pozo N."/>
            <person name="Barry K."/>
            <person name="Chen C."/>
            <person name="Wang M."/>
            <person name="Lipzen A."/>
            <person name="Daum C."/>
            <person name="Saski C.A."/>
            <person name="Payton A.C."/>
            <person name="Mcbreen J.C."/>
            <person name="Conrad R.E."/>
            <person name="Kollar L.M."/>
            <person name="Olsson S."/>
            <person name="Huttunen S."/>
            <person name="Landis J.B."/>
            <person name="Wickett N.J."/>
            <person name="Johnson M.G."/>
            <person name="Rensing S.A."/>
            <person name="Grimwood J."/>
            <person name="Schmutz J."/>
            <person name="Mcdaniel S.F."/>
        </authorList>
    </citation>
    <scope>NUCLEOTIDE SEQUENCE [LARGE SCALE GENOMIC DNA]</scope>
    <source>
        <strain evidence="3 4">R40</strain>
    </source>
</reference>
<evidence type="ECO:0000256" key="2">
    <source>
        <dbReference type="SAM" id="SignalP"/>
    </source>
</evidence>
<evidence type="ECO:0000256" key="1">
    <source>
        <dbReference type="SAM" id="MobiDB-lite"/>
    </source>
</evidence>
<evidence type="ECO:0000313" key="3">
    <source>
        <dbReference type="EMBL" id="KAG0569779.1"/>
    </source>
</evidence>
<feature type="region of interest" description="Disordered" evidence="1">
    <location>
        <begin position="286"/>
        <end position="311"/>
    </location>
</feature>
<feature type="region of interest" description="Disordered" evidence="1">
    <location>
        <begin position="142"/>
        <end position="230"/>
    </location>
</feature>